<dbReference type="InterPro" id="IPR052345">
    <property type="entry name" value="Rad_response_metalloprotease"/>
</dbReference>
<dbReference type="PANTHER" id="PTHR43236">
    <property type="entry name" value="ANTITOXIN HIGA1"/>
    <property type="match status" value="1"/>
</dbReference>
<feature type="domain" description="IrrE N-terminal-like" evidence="1">
    <location>
        <begin position="22"/>
        <end position="146"/>
    </location>
</feature>
<dbReference type="PANTHER" id="PTHR43236:SF1">
    <property type="entry name" value="BLL7220 PROTEIN"/>
    <property type="match status" value="1"/>
</dbReference>
<gene>
    <name evidence="2" type="ORF">IAC04_00925</name>
</gene>
<reference evidence="2" key="2">
    <citation type="submission" date="2021-04" db="EMBL/GenBank/DDBJ databases">
        <authorList>
            <person name="Gilroy R."/>
        </authorList>
    </citation>
    <scope>NUCLEOTIDE SEQUENCE</scope>
    <source>
        <strain evidence="2">Gambia16-554</strain>
    </source>
</reference>
<organism evidence="2 3">
    <name type="scientific">Candidatus Coprenecus stercoravium</name>
    <dbReference type="NCBI Taxonomy" id="2840735"/>
    <lineage>
        <taxon>Bacteria</taxon>
        <taxon>Pseudomonadati</taxon>
        <taxon>Bacteroidota</taxon>
        <taxon>Bacteroidia</taxon>
        <taxon>Bacteroidales</taxon>
        <taxon>Rikenellaceae</taxon>
        <taxon>Rikenellaceae incertae sedis</taxon>
        <taxon>Candidatus Coprenecus</taxon>
    </lineage>
</organism>
<sequence>MFRAKTGINLSEPIGAKTLLRKLKITTMYRPLSENSYGISCKSKSGRMFMMVNSNSTRGRQHFTIAHELYHLFYDESPVPHMCRETISEVERNANLFASALLLPREGLLSMLSPKEVSNRDIDLSTILKMEQLFEVSRINLLVRLKECNLISKAQFEEIKSIPVKKSAMEYGYDLSLYNPGNEGVVISDFGEKARILFERGKISEGHYLELLNLISDYHEEN</sequence>
<protein>
    <submittedName>
        <fullName evidence="2">ImmA/IrrE family metallo-endopeptidase</fullName>
    </submittedName>
</protein>
<dbReference type="Proteomes" id="UP000824115">
    <property type="component" value="Unassembled WGS sequence"/>
</dbReference>
<name>A0A9D2K9K9_9BACT</name>
<evidence type="ECO:0000259" key="1">
    <source>
        <dbReference type="Pfam" id="PF06114"/>
    </source>
</evidence>
<evidence type="ECO:0000313" key="3">
    <source>
        <dbReference type="Proteomes" id="UP000824115"/>
    </source>
</evidence>
<accession>A0A9D2K9K9</accession>
<evidence type="ECO:0000313" key="2">
    <source>
        <dbReference type="EMBL" id="HIZ85041.1"/>
    </source>
</evidence>
<dbReference type="Pfam" id="PF06114">
    <property type="entry name" value="Peptidase_M78"/>
    <property type="match status" value="1"/>
</dbReference>
<proteinExistence type="predicted"/>
<comment type="caution">
    <text evidence="2">The sequence shown here is derived from an EMBL/GenBank/DDBJ whole genome shotgun (WGS) entry which is preliminary data.</text>
</comment>
<dbReference type="InterPro" id="IPR010359">
    <property type="entry name" value="IrrE_HExxH"/>
</dbReference>
<dbReference type="EMBL" id="DXAW01000025">
    <property type="protein sequence ID" value="HIZ85041.1"/>
    <property type="molecule type" value="Genomic_DNA"/>
</dbReference>
<dbReference type="Gene3D" id="1.10.10.2910">
    <property type="match status" value="1"/>
</dbReference>
<dbReference type="AlphaFoldDB" id="A0A9D2K9K9"/>
<reference evidence="2" key="1">
    <citation type="journal article" date="2021" name="PeerJ">
        <title>Extensive microbial diversity within the chicken gut microbiome revealed by metagenomics and culture.</title>
        <authorList>
            <person name="Gilroy R."/>
            <person name="Ravi A."/>
            <person name="Getino M."/>
            <person name="Pursley I."/>
            <person name="Horton D.L."/>
            <person name="Alikhan N.F."/>
            <person name="Baker D."/>
            <person name="Gharbi K."/>
            <person name="Hall N."/>
            <person name="Watson M."/>
            <person name="Adriaenssens E.M."/>
            <person name="Foster-Nyarko E."/>
            <person name="Jarju S."/>
            <person name="Secka A."/>
            <person name="Antonio M."/>
            <person name="Oren A."/>
            <person name="Chaudhuri R.R."/>
            <person name="La Ragione R."/>
            <person name="Hildebrand F."/>
            <person name="Pallen M.J."/>
        </authorList>
    </citation>
    <scope>NUCLEOTIDE SEQUENCE</scope>
    <source>
        <strain evidence="2">Gambia16-554</strain>
    </source>
</reference>